<evidence type="ECO:0000313" key="9">
    <source>
        <dbReference type="Proteomes" id="UP000229344"/>
    </source>
</evidence>
<dbReference type="AlphaFoldDB" id="A0A2H0UDG0"/>
<gene>
    <name evidence="8" type="ORF">COU16_02610</name>
</gene>
<evidence type="ECO:0000313" key="8">
    <source>
        <dbReference type="EMBL" id="PIR84449.1"/>
    </source>
</evidence>
<keyword evidence="5" id="KW-0472">Membrane</keyword>
<dbReference type="InterPro" id="IPR020546">
    <property type="entry name" value="ATP_synth_F1_dsu/esu_N"/>
</dbReference>
<dbReference type="GO" id="GO:0012505">
    <property type="term" value="C:endomembrane system"/>
    <property type="evidence" value="ECO:0007669"/>
    <property type="project" value="UniProtKB-SubCell"/>
</dbReference>
<dbReference type="Pfam" id="PF02823">
    <property type="entry name" value="ATP-synt_DE_N"/>
    <property type="match status" value="1"/>
</dbReference>
<dbReference type="EMBL" id="PFBI01000006">
    <property type="protein sequence ID" value="PIR84449.1"/>
    <property type="molecule type" value="Genomic_DNA"/>
</dbReference>
<dbReference type="SUPFAM" id="SSF51344">
    <property type="entry name" value="Epsilon subunit of F1F0-ATP synthase N-terminal domain"/>
    <property type="match status" value="1"/>
</dbReference>
<comment type="subcellular location">
    <subcellularLocation>
        <location evidence="1">Endomembrane system</location>
        <topology evidence="1">Peripheral membrane protein</topology>
    </subcellularLocation>
</comment>
<dbReference type="Gene3D" id="2.60.15.10">
    <property type="entry name" value="F0F1 ATP synthase delta/epsilon subunit, N-terminal"/>
    <property type="match status" value="1"/>
</dbReference>
<evidence type="ECO:0000256" key="3">
    <source>
        <dbReference type="ARBA" id="ARBA00022448"/>
    </source>
</evidence>
<accession>A0A2H0UDG0</accession>
<sequence length="80" mass="8528">MKTFPLTIAKVDEALFRGDAASMIVPGVEGEMTILAEHTPLISPLKKGAITVRTPEGTELFFEANGGMLEVSRGLVTVLL</sequence>
<evidence type="ECO:0000259" key="7">
    <source>
        <dbReference type="Pfam" id="PF02823"/>
    </source>
</evidence>
<evidence type="ECO:0000256" key="5">
    <source>
        <dbReference type="ARBA" id="ARBA00023136"/>
    </source>
</evidence>
<keyword evidence="4" id="KW-0406">Ion transport</keyword>
<keyword evidence="3" id="KW-0813">Transport</keyword>
<dbReference type="CDD" id="cd12152">
    <property type="entry name" value="F1-ATPase_delta"/>
    <property type="match status" value="1"/>
</dbReference>
<name>A0A2H0UDG0_9BACT</name>
<comment type="caution">
    <text evidence="8">The sequence shown here is derived from an EMBL/GenBank/DDBJ whole genome shotgun (WGS) entry which is preliminary data.</text>
</comment>
<reference evidence="9" key="1">
    <citation type="submission" date="2017-09" db="EMBL/GenBank/DDBJ databases">
        <title>Depth-based differentiation of microbial function through sediment-hosted aquifers and enrichment of novel symbionts in the deep terrestrial subsurface.</title>
        <authorList>
            <person name="Probst A.J."/>
            <person name="Ladd B."/>
            <person name="Jarett J.K."/>
            <person name="Geller-Mcgrath D.E."/>
            <person name="Sieber C.M.K."/>
            <person name="Emerson J.B."/>
            <person name="Anantharaman K."/>
            <person name="Thomas B.C."/>
            <person name="Malmstrom R."/>
            <person name="Stieglmeier M."/>
            <person name="Klingl A."/>
            <person name="Woyke T."/>
            <person name="Ryan C.M."/>
            <person name="Banfield J.F."/>
        </authorList>
    </citation>
    <scope>NUCLEOTIDE SEQUENCE [LARGE SCALE GENOMIC DNA]</scope>
</reference>
<dbReference type="InterPro" id="IPR001469">
    <property type="entry name" value="ATP_synth_F1_dsu/esu"/>
</dbReference>
<evidence type="ECO:0000256" key="1">
    <source>
        <dbReference type="ARBA" id="ARBA00004184"/>
    </source>
</evidence>
<keyword evidence="6" id="KW-0066">ATP synthesis</keyword>
<dbReference type="GO" id="GO:0045259">
    <property type="term" value="C:proton-transporting ATP synthase complex"/>
    <property type="evidence" value="ECO:0007669"/>
    <property type="project" value="UniProtKB-KW"/>
</dbReference>
<keyword evidence="6" id="KW-0139">CF(1)</keyword>
<evidence type="ECO:0000256" key="4">
    <source>
        <dbReference type="ARBA" id="ARBA00023065"/>
    </source>
</evidence>
<comment type="similarity">
    <text evidence="2">Belongs to the ATPase epsilon chain family.</text>
</comment>
<protein>
    <recommendedName>
        <fullName evidence="7">ATP synthase F1 complex delta/epsilon subunit N-terminal domain-containing protein</fullName>
    </recommendedName>
</protein>
<evidence type="ECO:0000256" key="2">
    <source>
        <dbReference type="ARBA" id="ARBA00005712"/>
    </source>
</evidence>
<dbReference type="GO" id="GO:0046933">
    <property type="term" value="F:proton-transporting ATP synthase activity, rotational mechanism"/>
    <property type="evidence" value="ECO:0007669"/>
    <property type="project" value="InterPro"/>
</dbReference>
<proteinExistence type="inferred from homology"/>
<dbReference type="InterPro" id="IPR036771">
    <property type="entry name" value="ATPsynth_dsu/esu_N"/>
</dbReference>
<feature type="domain" description="ATP synthase F1 complex delta/epsilon subunit N-terminal" evidence="7">
    <location>
        <begin position="6"/>
        <end position="79"/>
    </location>
</feature>
<evidence type="ECO:0000256" key="6">
    <source>
        <dbReference type="ARBA" id="ARBA00023196"/>
    </source>
</evidence>
<organism evidence="8 9">
    <name type="scientific">Candidatus Kaiserbacteria bacterium CG10_big_fil_rev_8_21_14_0_10_47_16</name>
    <dbReference type="NCBI Taxonomy" id="1974608"/>
    <lineage>
        <taxon>Bacteria</taxon>
        <taxon>Candidatus Kaiseribacteriota</taxon>
    </lineage>
</organism>
<dbReference type="Proteomes" id="UP000229344">
    <property type="component" value="Unassembled WGS sequence"/>
</dbReference>